<gene>
    <name evidence="2" type="ORF">N1028_11305</name>
</gene>
<keyword evidence="3" id="KW-1185">Reference proteome</keyword>
<dbReference type="AlphaFoldDB" id="A0AA41XHR1"/>
<name>A0AA41XHR1_9MICO</name>
<dbReference type="PANTHER" id="PTHR40943">
    <property type="entry name" value="CYTOPLASMIC PROTEIN-RELATED"/>
    <property type="match status" value="1"/>
</dbReference>
<dbReference type="Gene3D" id="2.60.120.10">
    <property type="entry name" value="Jelly Rolls"/>
    <property type="match status" value="1"/>
</dbReference>
<reference evidence="2" key="1">
    <citation type="submission" date="2022-08" db="EMBL/GenBank/DDBJ databases">
        <authorList>
            <person name="Deng Y."/>
            <person name="Han X.-F."/>
            <person name="Zhang Y.-Q."/>
        </authorList>
    </citation>
    <scope>NUCLEOTIDE SEQUENCE</scope>
    <source>
        <strain evidence="2">CPCC 203407</strain>
    </source>
</reference>
<dbReference type="Proteomes" id="UP001165587">
    <property type="component" value="Unassembled WGS sequence"/>
</dbReference>
<dbReference type="InterPro" id="IPR008579">
    <property type="entry name" value="UGlyAH_Cupin_dom"/>
</dbReference>
<protein>
    <submittedName>
        <fullName evidence="2">Cupin domain-containing protein</fullName>
    </submittedName>
</protein>
<proteinExistence type="predicted"/>
<dbReference type="InterPro" id="IPR014710">
    <property type="entry name" value="RmlC-like_jellyroll"/>
</dbReference>
<comment type="caution">
    <text evidence="2">The sequence shown here is derived from an EMBL/GenBank/DDBJ whole genome shotgun (WGS) entry which is preliminary data.</text>
</comment>
<evidence type="ECO:0000313" key="2">
    <source>
        <dbReference type="EMBL" id="MCS5726480.1"/>
    </source>
</evidence>
<dbReference type="SUPFAM" id="SSF51182">
    <property type="entry name" value="RmlC-like cupins"/>
    <property type="match status" value="1"/>
</dbReference>
<dbReference type="InterPro" id="IPR011051">
    <property type="entry name" value="RmlC_Cupin_sf"/>
</dbReference>
<sequence length="134" mass="14025">MTEVRDEFALPANAAVAALEGDLEHEAVAPDDVVAGAPTTATAELVAEGDRRIGLWEITPGVVTDTEADEVFVVLAGRGRVEFLSPVDGGEAGEIGAGELPESLELVPGTVGRLAAGTRTRWTITETLRKVYIL</sequence>
<accession>A0AA41XHR1</accession>
<dbReference type="PANTHER" id="PTHR40943:SF1">
    <property type="entry name" value="CYTOPLASMIC PROTEIN"/>
    <property type="match status" value="1"/>
</dbReference>
<dbReference type="RefSeq" id="WP_259528864.1">
    <property type="nucleotide sequence ID" value="NZ_JANLCK010000005.1"/>
</dbReference>
<dbReference type="EMBL" id="JANLCK010000005">
    <property type="protein sequence ID" value="MCS5726480.1"/>
    <property type="molecule type" value="Genomic_DNA"/>
</dbReference>
<evidence type="ECO:0000259" key="1">
    <source>
        <dbReference type="Pfam" id="PF05899"/>
    </source>
</evidence>
<dbReference type="Pfam" id="PF05899">
    <property type="entry name" value="Cupin_3"/>
    <property type="match status" value="1"/>
</dbReference>
<evidence type="ECO:0000313" key="3">
    <source>
        <dbReference type="Proteomes" id="UP001165587"/>
    </source>
</evidence>
<feature type="domain" description="(S)-ureidoglycine aminohydrolase cupin" evidence="1">
    <location>
        <begin position="48"/>
        <end position="132"/>
    </location>
</feature>
<organism evidence="2 3">
    <name type="scientific">Herbiconiux oxytropis</name>
    <dbReference type="NCBI Taxonomy" id="2970915"/>
    <lineage>
        <taxon>Bacteria</taxon>
        <taxon>Bacillati</taxon>
        <taxon>Actinomycetota</taxon>
        <taxon>Actinomycetes</taxon>
        <taxon>Micrococcales</taxon>
        <taxon>Microbacteriaceae</taxon>
        <taxon>Herbiconiux</taxon>
    </lineage>
</organism>